<sequence>MTAKRAPVRAVKNQKPERVTESWVTTIRDVEITLPSLSYLKPGLMRKIRGRSELDQFFMLLEMHLNEEQLAAIDDLDPDEFAEFTDSWREHSGVSLGES</sequence>
<evidence type="ECO:0000313" key="1">
    <source>
        <dbReference type="EMBL" id="MFC4124937.1"/>
    </source>
</evidence>
<dbReference type="RefSeq" id="WP_378547847.1">
    <property type="nucleotide sequence ID" value="NZ_JBHSBA010000003.1"/>
</dbReference>
<name>A0ABV8L293_9NOCA</name>
<organism evidence="1 2">
    <name type="scientific">Nocardia rhizosphaerae</name>
    <dbReference type="NCBI Taxonomy" id="1691571"/>
    <lineage>
        <taxon>Bacteria</taxon>
        <taxon>Bacillati</taxon>
        <taxon>Actinomycetota</taxon>
        <taxon>Actinomycetes</taxon>
        <taxon>Mycobacteriales</taxon>
        <taxon>Nocardiaceae</taxon>
        <taxon>Nocardia</taxon>
    </lineage>
</organism>
<evidence type="ECO:0000313" key="2">
    <source>
        <dbReference type="Proteomes" id="UP001595767"/>
    </source>
</evidence>
<comment type="caution">
    <text evidence="1">The sequence shown here is derived from an EMBL/GenBank/DDBJ whole genome shotgun (WGS) entry which is preliminary data.</text>
</comment>
<keyword evidence="2" id="KW-1185">Reference proteome</keyword>
<accession>A0ABV8L293</accession>
<gene>
    <name evidence="1" type="ORF">ACFOW8_08365</name>
</gene>
<reference evidence="2" key="1">
    <citation type="journal article" date="2019" name="Int. J. Syst. Evol. Microbiol.">
        <title>The Global Catalogue of Microorganisms (GCM) 10K type strain sequencing project: providing services to taxonomists for standard genome sequencing and annotation.</title>
        <authorList>
            <consortium name="The Broad Institute Genomics Platform"/>
            <consortium name="The Broad Institute Genome Sequencing Center for Infectious Disease"/>
            <person name="Wu L."/>
            <person name="Ma J."/>
        </authorList>
    </citation>
    <scope>NUCLEOTIDE SEQUENCE [LARGE SCALE GENOMIC DNA]</scope>
    <source>
        <strain evidence="2">CGMCC 4.7204</strain>
    </source>
</reference>
<dbReference type="EMBL" id="JBHSBA010000003">
    <property type="protein sequence ID" value="MFC4124937.1"/>
    <property type="molecule type" value="Genomic_DNA"/>
</dbReference>
<protein>
    <submittedName>
        <fullName evidence="1">Uncharacterized protein</fullName>
    </submittedName>
</protein>
<proteinExistence type="predicted"/>
<dbReference type="Proteomes" id="UP001595767">
    <property type="component" value="Unassembled WGS sequence"/>
</dbReference>